<dbReference type="Gene3D" id="1.10.150.130">
    <property type="match status" value="1"/>
</dbReference>
<dbReference type="PANTHER" id="PTHR30349:SF41">
    <property type="entry name" value="INTEGRASE_RECOMBINASE PROTEIN MJ0367-RELATED"/>
    <property type="match status" value="1"/>
</dbReference>
<dbReference type="Pfam" id="PF13102">
    <property type="entry name" value="Phage_int_SAM_5"/>
    <property type="match status" value="1"/>
</dbReference>
<dbReference type="GO" id="GO:0006310">
    <property type="term" value="P:DNA recombination"/>
    <property type="evidence" value="ECO:0007669"/>
    <property type="project" value="UniProtKB-KW"/>
</dbReference>
<dbReference type="GO" id="GO:0015074">
    <property type="term" value="P:DNA integration"/>
    <property type="evidence" value="ECO:0007669"/>
    <property type="project" value="InterPro"/>
</dbReference>
<keyword evidence="2 4" id="KW-0238">DNA-binding</keyword>
<dbReference type="SUPFAM" id="SSF56349">
    <property type="entry name" value="DNA breaking-rejoining enzymes"/>
    <property type="match status" value="1"/>
</dbReference>
<evidence type="ECO:0000313" key="7">
    <source>
        <dbReference type="EMBL" id="GAX89917.1"/>
    </source>
</evidence>
<feature type="domain" description="Tyr recombinase" evidence="5">
    <location>
        <begin position="128"/>
        <end position="310"/>
    </location>
</feature>
<feature type="domain" description="Core-binding (CB)" evidence="6">
    <location>
        <begin position="23"/>
        <end position="107"/>
    </location>
</feature>
<gene>
    <name evidence="7" type="ORF">EFBL_1542</name>
</gene>
<dbReference type="EMBL" id="BDUF01000043">
    <property type="protein sequence ID" value="GAX89917.1"/>
    <property type="molecule type" value="Genomic_DNA"/>
</dbReference>
<dbReference type="InterPro" id="IPR044068">
    <property type="entry name" value="CB"/>
</dbReference>
<comment type="similarity">
    <text evidence="1">Belongs to the 'phage' integrase family.</text>
</comment>
<reference evidence="8" key="1">
    <citation type="submission" date="2017-07" db="EMBL/GenBank/DDBJ databases">
        <title>Draft genome sequence of Effusibacillus lacus strain skLN1.</title>
        <authorList>
            <person name="Watanabe M."/>
            <person name="Kojima H."/>
            <person name="Fukui M."/>
        </authorList>
    </citation>
    <scope>NUCLEOTIDE SEQUENCE [LARGE SCALE GENOMIC DNA]</scope>
    <source>
        <strain evidence="8">skLN1</strain>
    </source>
</reference>
<sequence length="320" mass="37944">MFPKTHRKLKRSNISTERFHEGLTIIEAFQQFIRVKEIEGLAPRTLDDHRTFFRYFLEWLGQDAFIREIDITIIRDYIHYMLHEKGLSNMTINVRIRPLKAFLRFCYKEGMLEFPLHEQIKILKVEEDKIESLTIEEIKRLLDQIDTSTYVGLRDYTMICLLLETGIRINELLHMKVNHVNFRTLLIDIPAENAKSRKYRQIPITKKIARLLAELMDENTDFDTDYVFVSYEGKPFTVGHWRRKLAEYGKKAGITSKRVSPHTFRHTFALLYILNGGDPFSLQRILGHSSMYMVRKYIHMAPGDIKSQHEKYSPFSRIKI</sequence>
<dbReference type="RefSeq" id="WP_165912670.1">
    <property type="nucleotide sequence ID" value="NZ_BDUF01000043.1"/>
</dbReference>
<dbReference type="InterPro" id="IPR010998">
    <property type="entry name" value="Integrase_recombinase_N"/>
</dbReference>
<dbReference type="InterPro" id="IPR011010">
    <property type="entry name" value="DNA_brk_join_enz"/>
</dbReference>
<evidence type="ECO:0000256" key="4">
    <source>
        <dbReference type="PROSITE-ProRule" id="PRU01248"/>
    </source>
</evidence>
<evidence type="ECO:0000259" key="6">
    <source>
        <dbReference type="PROSITE" id="PS51900"/>
    </source>
</evidence>
<dbReference type="PANTHER" id="PTHR30349">
    <property type="entry name" value="PHAGE INTEGRASE-RELATED"/>
    <property type="match status" value="1"/>
</dbReference>
<proteinExistence type="inferred from homology"/>
<dbReference type="AlphaFoldDB" id="A0A292YGX3"/>
<name>A0A292YGX3_9BACL</name>
<evidence type="ECO:0000256" key="3">
    <source>
        <dbReference type="ARBA" id="ARBA00023172"/>
    </source>
</evidence>
<dbReference type="GO" id="GO:0003677">
    <property type="term" value="F:DNA binding"/>
    <property type="evidence" value="ECO:0007669"/>
    <property type="project" value="UniProtKB-UniRule"/>
</dbReference>
<comment type="caution">
    <text evidence="7">The sequence shown here is derived from an EMBL/GenBank/DDBJ whole genome shotgun (WGS) entry which is preliminary data.</text>
</comment>
<dbReference type="InterPro" id="IPR050090">
    <property type="entry name" value="Tyrosine_recombinase_XerCD"/>
</dbReference>
<accession>A0A292YGX3</accession>
<evidence type="ECO:0000256" key="2">
    <source>
        <dbReference type="ARBA" id="ARBA00023125"/>
    </source>
</evidence>
<evidence type="ECO:0000313" key="8">
    <source>
        <dbReference type="Proteomes" id="UP000217785"/>
    </source>
</evidence>
<dbReference type="PROSITE" id="PS51898">
    <property type="entry name" value="TYR_RECOMBINASE"/>
    <property type="match status" value="1"/>
</dbReference>
<dbReference type="InterPro" id="IPR013762">
    <property type="entry name" value="Integrase-like_cat_sf"/>
</dbReference>
<organism evidence="7 8">
    <name type="scientific">Effusibacillus lacus</name>
    <dbReference type="NCBI Taxonomy" id="1348429"/>
    <lineage>
        <taxon>Bacteria</taxon>
        <taxon>Bacillati</taxon>
        <taxon>Bacillota</taxon>
        <taxon>Bacilli</taxon>
        <taxon>Bacillales</taxon>
        <taxon>Alicyclobacillaceae</taxon>
        <taxon>Effusibacillus</taxon>
    </lineage>
</organism>
<dbReference type="Gene3D" id="1.10.443.10">
    <property type="entry name" value="Intergrase catalytic core"/>
    <property type="match status" value="1"/>
</dbReference>
<dbReference type="Pfam" id="PF00589">
    <property type="entry name" value="Phage_integrase"/>
    <property type="match status" value="1"/>
</dbReference>
<dbReference type="InterPro" id="IPR025269">
    <property type="entry name" value="SAM-like_dom"/>
</dbReference>
<keyword evidence="3" id="KW-0233">DNA recombination</keyword>
<dbReference type="Proteomes" id="UP000217785">
    <property type="component" value="Unassembled WGS sequence"/>
</dbReference>
<dbReference type="InterPro" id="IPR002104">
    <property type="entry name" value="Integrase_catalytic"/>
</dbReference>
<protein>
    <submittedName>
        <fullName evidence="7">Integrase</fullName>
    </submittedName>
</protein>
<dbReference type="PROSITE" id="PS51900">
    <property type="entry name" value="CB"/>
    <property type="match status" value="1"/>
</dbReference>
<keyword evidence="8" id="KW-1185">Reference proteome</keyword>
<dbReference type="CDD" id="cd00397">
    <property type="entry name" value="DNA_BRE_C"/>
    <property type="match status" value="1"/>
</dbReference>
<evidence type="ECO:0000256" key="1">
    <source>
        <dbReference type="ARBA" id="ARBA00008857"/>
    </source>
</evidence>
<evidence type="ECO:0000259" key="5">
    <source>
        <dbReference type="PROSITE" id="PS51898"/>
    </source>
</evidence>